<dbReference type="AlphaFoldDB" id="A0A022PI86"/>
<dbReference type="GO" id="GO:0008168">
    <property type="term" value="F:methyltransferase activity"/>
    <property type="evidence" value="ECO:0007669"/>
    <property type="project" value="UniProtKB-KW"/>
</dbReference>
<sequence length="327" mass="37236">MLASNLFNGYIGSNLCYHLEKEGVFELFGSNSSFDKSILKEKIFDNRKIKIIESLISFSTKFGFFVDSDDGKISLTPLGMDMRRNVGFFTWSIGGYGNFMRNFTDLKDEKNNSLYNLIDGANVALGSRQANREYMWNTIVNELKRLNISKIVDLGCGAAGALIDICKIFNKVTGLGIDVSAKAIKAAEINIRNNSMDDRICVVNQNVMEAAYDASLIATFETVDTVISFMMLHDLFNIKDPVDVLRKLQKTFPKAKRFLLADTFVSDENTITKESPIFTYGFEFVHHFMNIKIYKKEEYIDFFSKAGFEIEKIQYLNVPNTYLFTLK</sequence>
<dbReference type="CDD" id="cd02440">
    <property type="entry name" value="AdoMet_MTases"/>
    <property type="match status" value="1"/>
</dbReference>
<dbReference type="Pfam" id="PF13847">
    <property type="entry name" value="Methyltransf_31"/>
    <property type="match status" value="1"/>
</dbReference>
<proteinExistence type="predicted"/>
<dbReference type="InterPro" id="IPR025714">
    <property type="entry name" value="Methyltranfer_dom"/>
</dbReference>
<dbReference type="InterPro" id="IPR029063">
    <property type="entry name" value="SAM-dependent_MTases_sf"/>
</dbReference>
<keyword evidence="3" id="KW-1185">Reference proteome</keyword>
<reference evidence="2 3" key="1">
    <citation type="submission" date="2014-03" db="EMBL/GenBank/DDBJ databases">
        <title>Draft Genome of Photorhabdus luminescens BA1, an Egyptian Isolate.</title>
        <authorList>
            <person name="Ghazal S."/>
            <person name="Hurst S.G.IV."/>
            <person name="Morris K."/>
            <person name="Thomas K."/>
            <person name="Tisa L.S."/>
        </authorList>
    </citation>
    <scope>NUCLEOTIDE SEQUENCE [LARGE SCALE GENOMIC DNA]</scope>
    <source>
        <strain evidence="2 3">BA1</strain>
    </source>
</reference>
<evidence type="ECO:0000313" key="2">
    <source>
        <dbReference type="EMBL" id="EYU15852.1"/>
    </source>
</evidence>
<accession>A0A022PI86</accession>
<dbReference type="RefSeq" id="WP_036777673.1">
    <property type="nucleotide sequence ID" value="NZ_CAWLTM010000097.1"/>
</dbReference>
<comment type="caution">
    <text evidence="2">The sequence shown here is derived from an EMBL/GenBank/DDBJ whole genome shotgun (WGS) entry which is preliminary data.</text>
</comment>
<keyword evidence="2" id="KW-0808">Transferase</keyword>
<dbReference type="PATRIC" id="fig|1393736.3.peg.1602"/>
<keyword evidence="2" id="KW-0489">Methyltransferase</keyword>
<evidence type="ECO:0000259" key="1">
    <source>
        <dbReference type="Pfam" id="PF13847"/>
    </source>
</evidence>
<dbReference type="GO" id="GO:0032259">
    <property type="term" value="P:methylation"/>
    <property type="evidence" value="ECO:0007669"/>
    <property type="project" value="UniProtKB-KW"/>
</dbReference>
<gene>
    <name evidence="2" type="ORF">BA1DRAFT_01589</name>
</gene>
<dbReference type="SUPFAM" id="SSF53335">
    <property type="entry name" value="S-adenosyl-L-methionine-dependent methyltransferases"/>
    <property type="match status" value="1"/>
</dbReference>
<dbReference type="Proteomes" id="UP000023464">
    <property type="component" value="Unassembled WGS sequence"/>
</dbReference>
<dbReference type="EMBL" id="JFGV01000018">
    <property type="protein sequence ID" value="EYU15852.1"/>
    <property type="molecule type" value="Genomic_DNA"/>
</dbReference>
<feature type="domain" description="Methyltransferase" evidence="1">
    <location>
        <begin position="150"/>
        <end position="268"/>
    </location>
</feature>
<evidence type="ECO:0000313" key="3">
    <source>
        <dbReference type="Proteomes" id="UP000023464"/>
    </source>
</evidence>
<protein>
    <submittedName>
        <fullName evidence="2">Methyltransferase</fullName>
    </submittedName>
</protein>
<organism evidence="2 3">
    <name type="scientific">Photorhabdus aegyptia</name>
    <dbReference type="NCBI Taxonomy" id="2805098"/>
    <lineage>
        <taxon>Bacteria</taxon>
        <taxon>Pseudomonadati</taxon>
        <taxon>Pseudomonadota</taxon>
        <taxon>Gammaproteobacteria</taxon>
        <taxon>Enterobacterales</taxon>
        <taxon>Morganellaceae</taxon>
        <taxon>Photorhabdus</taxon>
    </lineage>
</organism>
<name>A0A022PI86_9GAMM</name>
<dbReference type="Gene3D" id="3.40.50.150">
    <property type="entry name" value="Vaccinia Virus protein VP39"/>
    <property type="match status" value="1"/>
</dbReference>